<dbReference type="InterPro" id="IPR008972">
    <property type="entry name" value="Cupredoxin"/>
</dbReference>
<evidence type="ECO:0000256" key="7">
    <source>
        <dbReference type="ARBA" id="ARBA00022525"/>
    </source>
</evidence>
<evidence type="ECO:0000256" key="5">
    <source>
        <dbReference type="ARBA" id="ARBA00010609"/>
    </source>
</evidence>
<protein>
    <recommendedName>
        <fullName evidence="6">laccase</fullName>
        <ecNumber evidence="6">1.10.3.2</ecNumber>
    </recommendedName>
</protein>
<dbReference type="FunFam" id="2.60.40.420:FF:000038">
    <property type="entry name" value="Extracellular dihydrogeodin oxidase/laccase"/>
    <property type="match status" value="1"/>
</dbReference>
<comment type="subcellular location">
    <subcellularLocation>
        <location evidence="4">Secreted</location>
    </subcellularLocation>
</comment>
<dbReference type="PANTHER" id="PTHR11709">
    <property type="entry name" value="MULTI-COPPER OXIDASE"/>
    <property type="match status" value="1"/>
</dbReference>
<keyword evidence="10" id="KW-0560">Oxidoreductase</keyword>
<keyword evidence="14" id="KW-0732">Signal</keyword>
<dbReference type="EMBL" id="JNVN01000331">
    <property type="protein sequence ID" value="KHJ35605.1"/>
    <property type="molecule type" value="Genomic_DNA"/>
</dbReference>
<keyword evidence="9" id="KW-0677">Repeat</keyword>
<evidence type="ECO:0000256" key="4">
    <source>
        <dbReference type="ARBA" id="ARBA00004613"/>
    </source>
</evidence>
<proteinExistence type="inferred from homology"/>
<evidence type="ECO:0000256" key="12">
    <source>
        <dbReference type="ARBA" id="ARBA00023180"/>
    </source>
</evidence>
<name>A0A0B1PE34_UNCNE</name>
<dbReference type="OrthoDB" id="2121828at2759"/>
<feature type="chain" id="PRO_5002059087" description="laccase" evidence="14">
    <location>
        <begin position="22"/>
        <end position="568"/>
    </location>
</feature>
<organism evidence="18 19">
    <name type="scientific">Uncinula necator</name>
    <name type="common">Grape powdery mildew</name>
    <dbReference type="NCBI Taxonomy" id="52586"/>
    <lineage>
        <taxon>Eukaryota</taxon>
        <taxon>Fungi</taxon>
        <taxon>Dikarya</taxon>
        <taxon>Ascomycota</taxon>
        <taxon>Pezizomycotina</taxon>
        <taxon>Leotiomycetes</taxon>
        <taxon>Erysiphales</taxon>
        <taxon>Erysiphaceae</taxon>
        <taxon>Erysiphe</taxon>
    </lineage>
</organism>
<dbReference type="AlphaFoldDB" id="A0A0B1PE34"/>
<dbReference type="SUPFAM" id="SSF49503">
    <property type="entry name" value="Cupredoxins"/>
    <property type="match status" value="3"/>
</dbReference>
<dbReference type="PANTHER" id="PTHR11709:SF502">
    <property type="entry name" value="MULTICOPPER OXIDASE"/>
    <property type="match status" value="1"/>
</dbReference>
<feature type="domain" description="Plastocyanin-like" evidence="16">
    <location>
        <begin position="412"/>
        <end position="530"/>
    </location>
</feature>
<dbReference type="STRING" id="52586.A0A0B1PE34"/>
<accession>A0A0B1PE34</accession>
<evidence type="ECO:0000256" key="14">
    <source>
        <dbReference type="SAM" id="SignalP"/>
    </source>
</evidence>
<gene>
    <name evidence="18" type="ORF">EV44_g0581</name>
</gene>
<dbReference type="Pfam" id="PF07732">
    <property type="entry name" value="Cu-oxidase_3"/>
    <property type="match status" value="1"/>
</dbReference>
<keyword evidence="12" id="KW-0325">Glycoprotein</keyword>
<dbReference type="GO" id="GO:0005576">
    <property type="term" value="C:extracellular region"/>
    <property type="evidence" value="ECO:0007669"/>
    <property type="project" value="UniProtKB-SubCell"/>
</dbReference>
<evidence type="ECO:0000256" key="13">
    <source>
        <dbReference type="ARBA" id="ARBA00023185"/>
    </source>
</evidence>
<feature type="domain" description="Plastocyanin-like" evidence="15">
    <location>
        <begin position="190"/>
        <end position="332"/>
    </location>
</feature>
<comment type="similarity">
    <text evidence="5">Belongs to the multicopper oxidase family.</text>
</comment>
<feature type="signal peptide" evidence="14">
    <location>
        <begin position="1"/>
        <end position="21"/>
    </location>
</feature>
<comment type="catalytic activity">
    <reaction evidence="1">
        <text>4 hydroquinone + O2 = 4 benzosemiquinone + 2 H2O</text>
        <dbReference type="Rhea" id="RHEA:11276"/>
        <dbReference type="ChEBI" id="CHEBI:15377"/>
        <dbReference type="ChEBI" id="CHEBI:15379"/>
        <dbReference type="ChEBI" id="CHEBI:17594"/>
        <dbReference type="ChEBI" id="CHEBI:17977"/>
        <dbReference type="EC" id="1.10.3.2"/>
    </reaction>
</comment>
<dbReference type="CDD" id="cd13854">
    <property type="entry name" value="CuRO_1_MaLCC_like"/>
    <property type="match status" value="1"/>
</dbReference>
<dbReference type="Gene3D" id="2.60.40.420">
    <property type="entry name" value="Cupredoxins - blue copper proteins"/>
    <property type="match status" value="3"/>
</dbReference>
<dbReference type="GO" id="GO:0005507">
    <property type="term" value="F:copper ion binding"/>
    <property type="evidence" value="ECO:0007669"/>
    <property type="project" value="InterPro"/>
</dbReference>
<dbReference type="CDD" id="cd13901">
    <property type="entry name" value="CuRO_3_MaLCC_like"/>
    <property type="match status" value="1"/>
</dbReference>
<dbReference type="CDD" id="cd13880">
    <property type="entry name" value="CuRO_2_MaLCC_like"/>
    <property type="match status" value="1"/>
</dbReference>
<keyword evidence="11" id="KW-0186">Copper</keyword>
<evidence type="ECO:0000313" key="18">
    <source>
        <dbReference type="EMBL" id="KHJ35605.1"/>
    </source>
</evidence>
<evidence type="ECO:0000256" key="3">
    <source>
        <dbReference type="ARBA" id="ARBA00002075"/>
    </source>
</evidence>
<evidence type="ECO:0000256" key="8">
    <source>
        <dbReference type="ARBA" id="ARBA00022723"/>
    </source>
</evidence>
<evidence type="ECO:0000256" key="11">
    <source>
        <dbReference type="ARBA" id="ARBA00023008"/>
    </source>
</evidence>
<dbReference type="GO" id="GO:0052716">
    <property type="term" value="F:hydroquinone:oxygen oxidoreductase activity"/>
    <property type="evidence" value="ECO:0007669"/>
    <property type="project" value="UniProtKB-EC"/>
</dbReference>
<dbReference type="FunFam" id="2.60.40.420:FF:000021">
    <property type="entry name" value="Extracellular dihydrogeodin oxidase/laccase"/>
    <property type="match status" value="1"/>
</dbReference>
<dbReference type="OMA" id="CNTRAIP"/>
<comment type="cofactor">
    <cofactor evidence="2">
        <name>Cu cation</name>
        <dbReference type="ChEBI" id="CHEBI:23378"/>
    </cofactor>
</comment>
<evidence type="ECO:0000256" key="1">
    <source>
        <dbReference type="ARBA" id="ARBA00000349"/>
    </source>
</evidence>
<keyword evidence="8" id="KW-0479">Metal-binding</keyword>
<keyword evidence="13" id="KW-0439">Lignin degradation</keyword>
<keyword evidence="19" id="KW-1185">Reference proteome</keyword>
<evidence type="ECO:0000259" key="16">
    <source>
        <dbReference type="Pfam" id="PF07731"/>
    </source>
</evidence>
<comment type="function">
    <text evidence="3">Lignin degradation and detoxification of lignin-derived products.</text>
</comment>
<dbReference type="GO" id="GO:0046274">
    <property type="term" value="P:lignin catabolic process"/>
    <property type="evidence" value="ECO:0007669"/>
    <property type="project" value="UniProtKB-KW"/>
</dbReference>
<evidence type="ECO:0000256" key="9">
    <source>
        <dbReference type="ARBA" id="ARBA00022737"/>
    </source>
</evidence>
<reference evidence="18 19" key="1">
    <citation type="journal article" date="2014" name="BMC Genomics">
        <title>Adaptive genomic structural variation in the grape powdery mildew pathogen, Erysiphe necator.</title>
        <authorList>
            <person name="Jones L."/>
            <person name="Riaz S."/>
            <person name="Morales-Cruz A."/>
            <person name="Amrine K.C."/>
            <person name="McGuire B."/>
            <person name="Gubler W.D."/>
            <person name="Walker M.A."/>
            <person name="Cantu D."/>
        </authorList>
    </citation>
    <scope>NUCLEOTIDE SEQUENCE [LARGE SCALE GENOMIC DNA]</scope>
    <source>
        <strain evidence="19">c</strain>
    </source>
</reference>
<comment type="caution">
    <text evidence="18">The sequence shown here is derived from an EMBL/GenBank/DDBJ whole genome shotgun (WGS) entry which is preliminary data.</text>
</comment>
<evidence type="ECO:0000256" key="10">
    <source>
        <dbReference type="ARBA" id="ARBA00023002"/>
    </source>
</evidence>
<evidence type="ECO:0000259" key="17">
    <source>
        <dbReference type="Pfam" id="PF07732"/>
    </source>
</evidence>
<sequence>MFLSFLSMLLIAIWASFGANATPRYPQGICSHGPDDRACWGKYSLSTNYYEESPDTGVVREYWFNVENKTMALDGVERIVLSVNGMVPGPTIIANWGDTVVVHVTNSLMNNGTSIHFHGLRQFETNQMDGPTSITQCPIAPGDSFTYRWVASQYGSSWYHAHFAVQTWDGVYGGIIINGPATENYDEDKGTIILSDWDHRTAPVLALEARQTGPPQMVSGLINGTNVFNGTGSRFKTQFVAGTSYRLRIINAAADTHFRFTIDDHIMTVIASDFVPIEPYNTTNINLGEGQRYDVIVHTNKETSGRFWMRAIAQLTCSNHANPDNIRGIIEYVSHPDERPTCNENCDPTTTAHPTIDSCDDEDMKKLVPRLSIPASPNVSQFNKQAVSLQQLPNRLFWTMNNSSFVAQWDYPTLQQIAERNNTYGTEQNLIRLPKKNEWAYFKITTDFNTSHPIHFHGHDFWVLAAGHGSYNESIPLQLENGPRRDVAMLPSLGYLIIAIIVDNPGIWLAHCHIAWHAVEGFAIQLLELEDEMHKIDTVYNKDSIENTCRNWRSYIDIRNLEQDDSGL</sequence>
<evidence type="ECO:0000256" key="2">
    <source>
        <dbReference type="ARBA" id="ARBA00001935"/>
    </source>
</evidence>
<keyword evidence="7" id="KW-0964">Secreted</keyword>
<evidence type="ECO:0000259" key="15">
    <source>
        <dbReference type="Pfam" id="PF00394"/>
    </source>
</evidence>
<evidence type="ECO:0000256" key="6">
    <source>
        <dbReference type="ARBA" id="ARBA00012297"/>
    </source>
</evidence>
<dbReference type="InterPro" id="IPR011707">
    <property type="entry name" value="Cu-oxidase-like_N"/>
</dbReference>
<dbReference type="InterPro" id="IPR001117">
    <property type="entry name" value="Cu-oxidase_2nd"/>
</dbReference>
<dbReference type="Pfam" id="PF00394">
    <property type="entry name" value="Cu-oxidase"/>
    <property type="match status" value="1"/>
</dbReference>
<dbReference type="Pfam" id="PF07731">
    <property type="entry name" value="Cu-oxidase_2"/>
    <property type="match status" value="1"/>
</dbReference>
<dbReference type="HOGENOM" id="CLU_006504_3_2_1"/>
<dbReference type="InterPro" id="IPR045087">
    <property type="entry name" value="Cu-oxidase_fam"/>
</dbReference>
<evidence type="ECO:0000313" key="19">
    <source>
        <dbReference type="Proteomes" id="UP000030854"/>
    </source>
</evidence>
<feature type="domain" description="Plastocyanin-like" evidence="17">
    <location>
        <begin position="66"/>
        <end position="180"/>
    </location>
</feature>
<dbReference type="InterPro" id="IPR011706">
    <property type="entry name" value="Cu-oxidase_C"/>
</dbReference>
<dbReference type="Proteomes" id="UP000030854">
    <property type="component" value="Unassembled WGS sequence"/>
</dbReference>
<dbReference type="EC" id="1.10.3.2" evidence="6"/>